<organism evidence="2 3">
    <name type="scientific">Babesia divergens</name>
    <dbReference type="NCBI Taxonomy" id="32595"/>
    <lineage>
        <taxon>Eukaryota</taxon>
        <taxon>Sar</taxon>
        <taxon>Alveolata</taxon>
        <taxon>Apicomplexa</taxon>
        <taxon>Aconoidasida</taxon>
        <taxon>Piroplasmida</taxon>
        <taxon>Babesiidae</taxon>
        <taxon>Babesia</taxon>
    </lineage>
</organism>
<sequence length="247" mass="27211">MDSKGGISSNCTDGVSHARLQCNLEDTSREMVTLMSIDGKELSADGSSSIGSISLNISPRDGTPVDQTLPMYNAYKKPKAGAALGNMKDLMQPRRIPKWSRLQRRAMSVVFCLCVGILAIKLSSWVINWAEEHRKSDTNHMAIIDGDIHSIQEGIAAIHSQLNKLRELTYANSVAINEITKGAIKIPGFEEISAKHQKFGKNRTSINQAATYQRFDKSQISHTRPLPSSASEADFQLHPIVHEAEIL</sequence>
<keyword evidence="1" id="KW-0812">Transmembrane</keyword>
<name>A0AAD9GAA7_BABDI</name>
<evidence type="ECO:0000313" key="2">
    <source>
        <dbReference type="EMBL" id="KAK1934699.1"/>
    </source>
</evidence>
<protein>
    <submittedName>
        <fullName evidence="2">Uncharacterized protein</fullName>
    </submittedName>
</protein>
<evidence type="ECO:0000313" key="3">
    <source>
        <dbReference type="Proteomes" id="UP001195914"/>
    </source>
</evidence>
<keyword evidence="1" id="KW-1133">Transmembrane helix</keyword>
<keyword evidence="3" id="KW-1185">Reference proteome</keyword>
<reference evidence="2" key="1">
    <citation type="journal article" date="2014" name="Nucleic Acids Res.">
        <title>The evolutionary dynamics of variant antigen genes in Babesia reveal a history of genomic innovation underlying host-parasite interaction.</title>
        <authorList>
            <person name="Jackson A.P."/>
            <person name="Otto T.D."/>
            <person name="Darby A."/>
            <person name="Ramaprasad A."/>
            <person name="Xia D."/>
            <person name="Echaide I.E."/>
            <person name="Farber M."/>
            <person name="Gahlot S."/>
            <person name="Gamble J."/>
            <person name="Gupta D."/>
            <person name="Gupta Y."/>
            <person name="Jackson L."/>
            <person name="Malandrin L."/>
            <person name="Malas T.B."/>
            <person name="Moussa E."/>
            <person name="Nair M."/>
            <person name="Reid A.J."/>
            <person name="Sanders M."/>
            <person name="Sharma J."/>
            <person name="Tracey A."/>
            <person name="Quail M.A."/>
            <person name="Weir W."/>
            <person name="Wastling J.M."/>
            <person name="Hall N."/>
            <person name="Willadsen P."/>
            <person name="Lingelbach K."/>
            <person name="Shiels B."/>
            <person name="Tait A."/>
            <person name="Berriman M."/>
            <person name="Allred D.R."/>
            <person name="Pain A."/>
        </authorList>
    </citation>
    <scope>NUCLEOTIDE SEQUENCE</scope>
    <source>
        <strain evidence="2">1802A</strain>
    </source>
</reference>
<accession>A0AAD9GAA7</accession>
<feature type="transmembrane region" description="Helical" evidence="1">
    <location>
        <begin position="106"/>
        <end position="127"/>
    </location>
</feature>
<reference evidence="2" key="2">
    <citation type="submission" date="2021-05" db="EMBL/GenBank/DDBJ databases">
        <authorList>
            <person name="Pain A."/>
        </authorList>
    </citation>
    <scope>NUCLEOTIDE SEQUENCE</scope>
    <source>
        <strain evidence="2">1802A</strain>
    </source>
</reference>
<evidence type="ECO:0000256" key="1">
    <source>
        <dbReference type="SAM" id="Phobius"/>
    </source>
</evidence>
<comment type="caution">
    <text evidence="2">The sequence shown here is derived from an EMBL/GenBank/DDBJ whole genome shotgun (WGS) entry which is preliminary data.</text>
</comment>
<proteinExistence type="predicted"/>
<dbReference type="Proteomes" id="UP001195914">
    <property type="component" value="Unassembled WGS sequence"/>
</dbReference>
<dbReference type="EMBL" id="JAHBMH010000062">
    <property type="protein sequence ID" value="KAK1934699.1"/>
    <property type="molecule type" value="Genomic_DNA"/>
</dbReference>
<gene>
    <name evidence="2" type="ORF">X943_000156</name>
</gene>
<dbReference type="AlphaFoldDB" id="A0AAD9GAA7"/>
<keyword evidence="1" id="KW-0472">Membrane</keyword>